<evidence type="ECO:0000256" key="1">
    <source>
        <dbReference type="ARBA" id="ARBA00022737"/>
    </source>
</evidence>
<feature type="region of interest" description="Disordered" evidence="3">
    <location>
        <begin position="185"/>
        <end position="223"/>
    </location>
</feature>
<dbReference type="InterPro" id="IPR009057">
    <property type="entry name" value="Homeodomain-like_sf"/>
</dbReference>
<dbReference type="VEuPathDB" id="FungiDB:H257_12525"/>
<dbReference type="AlphaFoldDB" id="A0A397B822"/>
<reference evidence="6 7" key="1">
    <citation type="submission" date="2018-08" db="EMBL/GenBank/DDBJ databases">
        <title>Aphanomyces genome sequencing and annotation.</title>
        <authorList>
            <person name="Minardi D."/>
            <person name="Oidtmann B."/>
            <person name="Van Der Giezen M."/>
            <person name="Studholme D.J."/>
        </authorList>
    </citation>
    <scope>NUCLEOTIDE SEQUENCE [LARGE SCALE GENOMIC DNA]</scope>
    <source>
        <strain evidence="6 7">Yx</strain>
    </source>
</reference>
<evidence type="ECO:0000256" key="2">
    <source>
        <dbReference type="ARBA" id="ARBA00023125"/>
    </source>
</evidence>
<dbReference type="SMART" id="SM00717">
    <property type="entry name" value="SANT"/>
    <property type="match status" value="2"/>
</dbReference>
<evidence type="ECO:0008006" key="8">
    <source>
        <dbReference type="Google" id="ProtNLM"/>
    </source>
</evidence>
<evidence type="ECO:0000259" key="5">
    <source>
        <dbReference type="PROSITE" id="PS51294"/>
    </source>
</evidence>
<organism evidence="6 7">
    <name type="scientific">Aphanomyces astaci</name>
    <name type="common">Crayfish plague agent</name>
    <dbReference type="NCBI Taxonomy" id="112090"/>
    <lineage>
        <taxon>Eukaryota</taxon>
        <taxon>Sar</taxon>
        <taxon>Stramenopiles</taxon>
        <taxon>Oomycota</taxon>
        <taxon>Saprolegniomycetes</taxon>
        <taxon>Saprolegniales</taxon>
        <taxon>Verrucalvaceae</taxon>
        <taxon>Aphanomyces</taxon>
    </lineage>
</organism>
<protein>
    <recommendedName>
        <fullName evidence="8">Myb-like DNA-binding protein</fullName>
    </recommendedName>
</protein>
<dbReference type="Pfam" id="PF13921">
    <property type="entry name" value="Myb_DNA-bind_6"/>
    <property type="match status" value="1"/>
</dbReference>
<gene>
    <name evidence="6" type="ORF">DYB25_007038</name>
</gene>
<dbReference type="PANTHER" id="PTHR45614:SF232">
    <property type="entry name" value="TRANSCRIPTION FACTOR MYB3R-2"/>
    <property type="match status" value="1"/>
</dbReference>
<feature type="domain" description="HTH myb-type" evidence="5">
    <location>
        <begin position="134"/>
        <end position="184"/>
    </location>
</feature>
<dbReference type="InterPro" id="IPR017930">
    <property type="entry name" value="Myb_dom"/>
</dbReference>
<evidence type="ECO:0000313" key="6">
    <source>
        <dbReference type="EMBL" id="RHY14760.1"/>
    </source>
</evidence>
<name>A0A397B822_APHAT</name>
<dbReference type="CDD" id="cd00167">
    <property type="entry name" value="SANT"/>
    <property type="match status" value="2"/>
</dbReference>
<feature type="domain" description="Myb-like" evidence="4">
    <location>
        <begin position="91"/>
        <end position="129"/>
    </location>
</feature>
<keyword evidence="2" id="KW-0238">DNA-binding</keyword>
<dbReference type="Gene3D" id="1.10.10.60">
    <property type="entry name" value="Homeodomain-like"/>
    <property type="match status" value="2"/>
</dbReference>
<sequence>MQRQMQSQLSPSSMMQQHGGHQSSPYTHAMVHPHIPGLIPGQMGLQLKNQRRHHGISDKGMDNMRLPMATHDMGGMMEPDDLDVRSMASCNEKLMQLVKQYGAKRWSLIAMHLPGRVGKQCRERWHNHLNPAVRKDAWTAEEDYVIFECHKNVGNQWAEISKMLPGRTDNAIKNRYYSTMRRMQRQSLRKKGGGGGGCSASARDTKPRSQSMVATSPTTDDRNMFQRGKQFQKLVLSAVGDKVDTNFFSEYDQVVQRQQQHGMMEFGAPSIPGFPSEYNPHGASSFSYDGPLRRHSSTSDAPHINMYQHPPLHLSPTASSMGLPSTTSSYDNQRGIASSYVNVSPTEQAA</sequence>
<evidence type="ECO:0000256" key="3">
    <source>
        <dbReference type="SAM" id="MobiDB-lite"/>
    </source>
</evidence>
<feature type="domain" description="HTH myb-type" evidence="5">
    <location>
        <begin position="92"/>
        <end position="133"/>
    </location>
</feature>
<feature type="region of interest" description="Disordered" evidence="3">
    <location>
        <begin position="313"/>
        <end position="332"/>
    </location>
</feature>
<dbReference type="PROSITE" id="PS51294">
    <property type="entry name" value="HTH_MYB"/>
    <property type="match status" value="2"/>
</dbReference>
<keyword evidence="1" id="KW-0677">Repeat</keyword>
<accession>A0A397B822</accession>
<dbReference type="InterPro" id="IPR050560">
    <property type="entry name" value="MYB_TF"/>
</dbReference>
<feature type="region of interest" description="Disordered" evidence="3">
    <location>
        <begin position="1"/>
        <end position="30"/>
    </location>
</feature>
<proteinExistence type="predicted"/>
<dbReference type="PANTHER" id="PTHR45614">
    <property type="entry name" value="MYB PROTEIN-RELATED"/>
    <property type="match status" value="1"/>
</dbReference>
<feature type="compositionally biased region" description="Low complexity" evidence="3">
    <location>
        <begin position="1"/>
        <end position="17"/>
    </location>
</feature>
<dbReference type="PROSITE" id="PS50090">
    <property type="entry name" value="MYB_LIKE"/>
    <property type="match status" value="2"/>
</dbReference>
<feature type="compositionally biased region" description="Polar residues" evidence="3">
    <location>
        <begin position="316"/>
        <end position="332"/>
    </location>
</feature>
<dbReference type="FunFam" id="1.10.10.60:FF:000010">
    <property type="entry name" value="Transcriptional activator Myb isoform A"/>
    <property type="match status" value="1"/>
</dbReference>
<feature type="compositionally biased region" description="Polar residues" evidence="3">
    <location>
        <begin position="208"/>
        <end position="218"/>
    </location>
</feature>
<evidence type="ECO:0000259" key="4">
    <source>
        <dbReference type="PROSITE" id="PS50090"/>
    </source>
</evidence>
<dbReference type="SUPFAM" id="SSF46689">
    <property type="entry name" value="Homeodomain-like"/>
    <property type="match status" value="1"/>
</dbReference>
<dbReference type="GO" id="GO:0000981">
    <property type="term" value="F:DNA-binding transcription factor activity, RNA polymerase II-specific"/>
    <property type="evidence" value="ECO:0007669"/>
    <property type="project" value="TreeGrafter"/>
</dbReference>
<dbReference type="GO" id="GO:0005634">
    <property type="term" value="C:nucleus"/>
    <property type="evidence" value="ECO:0007669"/>
    <property type="project" value="TreeGrafter"/>
</dbReference>
<comment type="caution">
    <text evidence="6">The sequence shown here is derived from an EMBL/GenBank/DDBJ whole genome shotgun (WGS) entry which is preliminary data.</text>
</comment>
<dbReference type="GO" id="GO:0000978">
    <property type="term" value="F:RNA polymerase II cis-regulatory region sequence-specific DNA binding"/>
    <property type="evidence" value="ECO:0007669"/>
    <property type="project" value="TreeGrafter"/>
</dbReference>
<feature type="domain" description="Myb-like" evidence="4">
    <location>
        <begin position="130"/>
        <end position="180"/>
    </location>
</feature>
<dbReference type="InterPro" id="IPR001005">
    <property type="entry name" value="SANT/Myb"/>
</dbReference>
<dbReference type="Proteomes" id="UP000266239">
    <property type="component" value="Unassembled WGS sequence"/>
</dbReference>
<dbReference type="EMBL" id="QUTA01005644">
    <property type="protein sequence ID" value="RHY14760.1"/>
    <property type="molecule type" value="Genomic_DNA"/>
</dbReference>
<evidence type="ECO:0000313" key="7">
    <source>
        <dbReference type="Proteomes" id="UP000266239"/>
    </source>
</evidence>